<keyword evidence="1" id="KW-0805">Transcription regulation</keyword>
<keyword evidence="6" id="KW-1185">Reference proteome</keyword>
<dbReference type="InterPro" id="IPR036388">
    <property type="entry name" value="WH-like_DNA-bd_sf"/>
</dbReference>
<keyword evidence="3" id="KW-0804">Transcription</keyword>
<dbReference type="SMART" id="SM00345">
    <property type="entry name" value="HTH_GNTR"/>
    <property type="match status" value="1"/>
</dbReference>
<dbReference type="GO" id="GO:0003677">
    <property type="term" value="F:DNA binding"/>
    <property type="evidence" value="ECO:0007669"/>
    <property type="project" value="UniProtKB-KW"/>
</dbReference>
<dbReference type="RefSeq" id="WP_068919013.1">
    <property type="nucleotide sequence ID" value="NZ_AP022600.1"/>
</dbReference>
<dbReference type="CDD" id="cd07377">
    <property type="entry name" value="WHTH_GntR"/>
    <property type="match status" value="1"/>
</dbReference>
<dbReference type="Proteomes" id="UP000254978">
    <property type="component" value="Unassembled WGS sequence"/>
</dbReference>
<evidence type="ECO:0000259" key="4">
    <source>
        <dbReference type="PROSITE" id="PS50949"/>
    </source>
</evidence>
<evidence type="ECO:0000256" key="2">
    <source>
        <dbReference type="ARBA" id="ARBA00023125"/>
    </source>
</evidence>
<gene>
    <name evidence="5" type="primary">yvoA_5</name>
    <name evidence="5" type="ORF">NCTC10821_03614</name>
</gene>
<dbReference type="GO" id="GO:0003700">
    <property type="term" value="F:DNA-binding transcription factor activity"/>
    <property type="evidence" value="ECO:0007669"/>
    <property type="project" value="InterPro"/>
</dbReference>
<dbReference type="InterPro" id="IPR036390">
    <property type="entry name" value="WH_DNA-bd_sf"/>
</dbReference>
<dbReference type="InterPro" id="IPR050679">
    <property type="entry name" value="Bact_HTH_transcr_reg"/>
</dbReference>
<accession>A0A378TKI5</accession>
<dbReference type="InterPro" id="IPR011663">
    <property type="entry name" value="UTRA"/>
</dbReference>
<dbReference type="SUPFAM" id="SSF64288">
    <property type="entry name" value="Chorismate lyase-like"/>
    <property type="match status" value="1"/>
</dbReference>
<dbReference type="InterPro" id="IPR000524">
    <property type="entry name" value="Tscrpt_reg_HTH_GntR"/>
</dbReference>
<dbReference type="EMBL" id="UGQT01000001">
    <property type="protein sequence ID" value="STZ60076.1"/>
    <property type="molecule type" value="Genomic_DNA"/>
</dbReference>
<organism evidence="5 6">
    <name type="scientific">Mycolicibacterium tokaiense</name>
    <dbReference type="NCBI Taxonomy" id="39695"/>
    <lineage>
        <taxon>Bacteria</taxon>
        <taxon>Bacillati</taxon>
        <taxon>Actinomycetota</taxon>
        <taxon>Actinomycetes</taxon>
        <taxon>Mycobacteriales</taxon>
        <taxon>Mycobacteriaceae</taxon>
        <taxon>Mycolicibacterium</taxon>
    </lineage>
</organism>
<evidence type="ECO:0000256" key="3">
    <source>
        <dbReference type="ARBA" id="ARBA00023163"/>
    </source>
</evidence>
<dbReference type="GO" id="GO:0045892">
    <property type="term" value="P:negative regulation of DNA-templated transcription"/>
    <property type="evidence" value="ECO:0007669"/>
    <property type="project" value="TreeGrafter"/>
</dbReference>
<dbReference type="PANTHER" id="PTHR44846">
    <property type="entry name" value="MANNOSYL-D-GLYCERATE TRANSPORT/METABOLISM SYSTEM REPRESSOR MNGR-RELATED"/>
    <property type="match status" value="1"/>
</dbReference>
<dbReference type="AlphaFoldDB" id="A0A378TKI5"/>
<evidence type="ECO:0000313" key="5">
    <source>
        <dbReference type="EMBL" id="STZ60076.1"/>
    </source>
</evidence>
<feature type="domain" description="HTH gntR-type" evidence="4">
    <location>
        <begin position="8"/>
        <end position="75"/>
    </location>
</feature>
<dbReference type="Gene3D" id="3.40.1410.10">
    <property type="entry name" value="Chorismate lyase-like"/>
    <property type="match status" value="1"/>
</dbReference>
<sequence>MTVEPSAGPAYQRIAESLRQTVLRSPDAEVRLPTEAELAQQYGVSRQTVRRAYQELVADGLVTRTPGRGSFAARDGSQYLRRFGTVEDLMSLSVDTEMEVLAPLARRIDIEAAGRLGLSSDAVTTVSFRRLHLGVPFCVTDVFLPPDVGSLIADAPEVQRGARSSRTIIGLLDPLLPDPIGGADQTITVALADTRVADAAECDTGEPMLRIDRMYRTVGGDAVELAVSRFVTSLYSYRSSLRRGRT</sequence>
<proteinExistence type="predicted"/>
<dbReference type="Pfam" id="PF07702">
    <property type="entry name" value="UTRA"/>
    <property type="match status" value="1"/>
</dbReference>
<evidence type="ECO:0000256" key="1">
    <source>
        <dbReference type="ARBA" id="ARBA00023015"/>
    </source>
</evidence>
<dbReference type="InterPro" id="IPR028978">
    <property type="entry name" value="Chorismate_lyase_/UTRA_dom_sf"/>
</dbReference>
<evidence type="ECO:0000313" key="6">
    <source>
        <dbReference type="Proteomes" id="UP000254978"/>
    </source>
</evidence>
<name>A0A378TKI5_9MYCO</name>
<dbReference type="PRINTS" id="PR00035">
    <property type="entry name" value="HTHGNTR"/>
</dbReference>
<dbReference type="Gene3D" id="1.10.10.10">
    <property type="entry name" value="Winged helix-like DNA-binding domain superfamily/Winged helix DNA-binding domain"/>
    <property type="match status" value="1"/>
</dbReference>
<dbReference type="PANTHER" id="PTHR44846:SF17">
    <property type="entry name" value="GNTR-FAMILY TRANSCRIPTIONAL REGULATOR"/>
    <property type="match status" value="1"/>
</dbReference>
<keyword evidence="2" id="KW-0238">DNA-binding</keyword>
<dbReference type="PROSITE" id="PS50949">
    <property type="entry name" value="HTH_GNTR"/>
    <property type="match status" value="1"/>
</dbReference>
<dbReference type="SMART" id="SM00866">
    <property type="entry name" value="UTRA"/>
    <property type="match status" value="1"/>
</dbReference>
<dbReference type="Pfam" id="PF00392">
    <property type="entry name" value="GntR"/>
    <property type="match status" value="1"/>
</dbReference>
<protein>
    <submittedName>
        <fullName evidence="5">Transcriptional regulator</fullName>
    </submittedName>
</protein>
<reference evidence="5 6" key="1">
    <citation type="submission" date="2018-06" db="EMBL/GenBank/DDBJ databases">
        <authorList>
            <consortium name="Pathogen Informatics"/>
            <person name="Doyle S."/>
        </authorList>
    </citation>
    <scope>NUCLEOTIDE SEQUENCE [LARGE SCALE GENOMIC DNA]</scope>
    <source>
        <strain evidence="5 6">NCTC10821</strain>
    </source>
</reference>
<dbReference type="SUPFAM" id="SSF46785">
    <property type="entry name" value="Winged helix' DNA-binding domain"/>
    <property type="match status" value="1"/>
</dbReference>
<dbReference type="OrthoDB" id="8584262at2"/>